<dbReference type="Proteomes" id="UP001152622">
    <property type="component" value="Chromosome 19"/>
</dbReference>
<evidence type="ECO:0000313" key="3">
    <source>
        <dbReference type="Proteomes" id="UP001152622"/>
    </source>
</evidence>
<organism evidence="2 3">
    <name type="scientific">Synaphobranchus kaupii</name>
    <name type="common">Kaup's arrowtooth eel</name>
    <dbReference type="NCBI Taxonomy" id="118154"/>
    <lineage>
        <taxon>Eukaryota</taxon>
        <taxon>Metazoa</taxon>
        <taxon>Chordata</taxon>
        <taxon>Craniata</taxon>
        <taxon>Vertebrata</taxon>
        <taxon>Euteleostomi</taxon>
        <taxon>Actinopterygii</taxon>
        <taxon>Neopterygii</taxon>
        <taxon>Teleostei</taxon>
        <taxon>Anguilliformes</taxon>
        <taxon>Synaphobranchidae</taxon>
        <taxon>Synaphobranchus</taxon>
    </lineage>
</organism>
<comment type="caution">
    <text evidence="2">The sequence shown here is derived from an EMBL/GenBank/DDBJ whole genome shotgun (WGS) entry which is preliminary data.</text>
</comment>
<feature type="non-terminal residue" evidence="2">
    <location>
        <position position="113"/>
    </location>
</feature>
<keyword evidence="3" id="KW-1185">Reference proteome</keyword>
<accession>A0A9Q1IEV9</accession>
<reference evidence="2" key="1">
    <citation type="journal article" date="2023" name="Science">
        <title>Genome structures resolve the early diversification of teleost fishes.</title>
        <authorList>
            <person name="Parey E."/>
            <person name="Louis A."/>
            <person name="Montfort J."/>
            <person name="Bouchez O."/>
            <person name="Roques C."/>
            <person name="Iampietro C."/>
            <person name="Lluch J."/>
            <person name="Castinel A."/>
            <person name="Donnadieu C."/>
            <person name="Desvignes T."/>
            <person name="Floi Bucao C."/>
            <person name="Jouanno E."/>
            <person name="Wen M."/>
            <person name="Mejri S."/>
            <person name="Dirks R."/>
            <person name="Jansen H."/>
            <person name="Henkel C."/>
            <person name="Chen W.J."/>
            <person name="Zahm M."/>
            <person name="Cabau C."/>
            <person name="Klopp C."/>
            <person name="Thompson A.W."/>
            <person name="Robinson-Rechavi M."/>
            <person name="Braasch I."/>
            <person name="Lecointre G."/>
            <person name="Bobe J."/>
            <person name="Postlethwait J.H."/>
            <person name="Berthelot C."/>
            <person name="Roest Crollius H."/>
            <person name="Guiguen Y."/>
        </authorList>
    </citation>
    <scope>NUCLEOTIDE SEQUENCE</scope>
    <source>
        <strain evidence="2">WJC10195</strain>
    </source>
</reference>
<dbReference type="EMBL" id="JAINUF010000019">
    <property type="protein sequence ID" value="KAJ8337094.1"/>
    <property type="molecule type" value="Genomic_DNA"/>
</dbReference>
<evidence type="ECO:0000256" key="1">
    <source>
        <dbReference type="SAM" id="MobiDB-lite"/>
    </source>
</evidence>
<protein>
    <submittedName>
        <fullName evidence="2">Uncharacterized protein</fullName>
    </submittedName>
</protein>
<proteinExistence type="predicted"/>
<sequence>GDVLKSPARDFLSGVRKRTRIRSKNVFSKRASAHRVVRSAGDVSVSVEVRKYASENTIPRGTTRPQSRRFQPLSPGTTPRQDKSHLCRGCKPSKLKQGAGGMSRMTPRRSRPP</sequence>
<feature type="compositionally biased region" description="Polar residues" evidence="1">
    <location>
        <begin position="55"/>
        <end position="79"/>
    </location>
</feature>
<dbReference type="AlphaFoldDB" id="A0A9Q1IEV9"/>
<gene>
    <name evidence="2" type="ORF">SKAU_G00383140</name>
</gene>
<evidence type="ECO:0000313" key="2">
    <source>
        <dbReference type="EMBL" id="KAJ8337094.1"/>
    </source>
</evidence>
<feature type="region of interest" description="Disordered" evidence="1">
    <location>
        <begin position="55"/>
        <end position="113"/>
    </location>
</feature>
<name>A0A9Q1IEV9_SYNKA</name>